<evidence type="ECO:0000256" key="2">
    <source>
        <dbReference type="ARBA" id="ARBA00006557"/>
    </source>
</evidence>
<feature type="compositionally biased region" description="Basic and acidic residues" evidence="7">
    <location>
        <begin position="502"/>
        <end position="527"/>
    </location>
</feature>
<evidence type="ECO:0000313" key="10">
    <source>
        <dbReference type="RefSeq" id="XP_015190993.1"/>
    </source>
</evidence>
<evidence type="ECO:0000256" key="3">
    <source>
        <dbReference type="ARBA" id="ARBA00023034"/>
    </source>
</evidence>
<evidence type="ECO:0000256" key="1">
    <source>
        <dbReference type="ARBA" id="ARBA00004555"/>
    </source>
</evidence>
<feature type="coiled-coil region" evidence="6">
    <location>
        <begin position="324"/>
        <end position="351"/>
    </location>
</feature>
<proteinExistence type="inferred from homology"/>
<keyword evidence="6" id="KW-0175">Coiled coil</keyword>
<dbReference type="PANTHER" id="PTHR12450">
    <property type="entry name" value="DENTIN MATRIX PROTEIN 4 PROTEIN FAM20"/>
    <property type="match status" value="1"/>
</dbReference>
<keyword evidence="5" id="KW-0325">Glycoprotein</keyword>
<feature type="region of interest" description="Disordered" evidence="7">
    <location>
        <begin position="207"/>
        <end position="233"/>
    </location>
</feature>
<dbReference type="CDD" id="cd10314">
    <property type="entry name" value="FAM20_C"/>
    <property type="match status" value="1"/>
</dbReference>
<evidence type="ECO:0000313" key="9">
    <source>
        <dbReference type="Proteomes" id="UP000694924"/>
    </source>
</evidence>
<evidence type="ECO:0000256" key="6">
    <source>
        <dbReference type="SAM" id="Coils"/>
    </source>
</evidence>
<comment type="subcellular location">
    <subcellularLocation>
        <location evidence="1">Golgi apparatus</location>
    </subcellularLocation>
</comment>
<feature type="region of interest" description="Disordered" evidence="7">
    <location>
        <begin position="480"/>
        <end position="545"/>
    </location>
</feature>
<keyword evidence="9" id="KW-1185">Reference proteome</keyword>
<dbReference type="InterPro" id="IPR009581">
    <property type="entry name" value="FAM20_C"/>
</dbReference>
<dbReference type="GeneID" id="107074256"/>
<dbReference type="Pfam" id="PF06702">
    <property type="entry name" value="Fam20C"/>
    <property type="match status" value="1"/>
</dbReference>
<feature type="compositionally biased region" description="Acidic residues" evidence="7">
    <location>
        <begin position="135"/>
        <end position="149"/>
    </location>
</feature>
<gene>
    <name evidence="10" type="primary">LOC107074256</name>
</gene>
<keyword evidence="3" id="KW-0333">Golgi apparatus</keyword>
<name>A0ABM1JEV5_POLDO</name>
<feature type="compositionally biased region" description="Low complexity" evidence="7">
    <location>
        <begin position="484"/>
        <end position="493"/>
    </location>
</feature>
<dbReference type="InterPro" id="IPR024869">
    <property type="entry name" value="FAM20"/>
</dbReference>
<evidence type="ECO:0000256" key="7">
    <source>
        <dbReference type="SAM" id="MobiDB-lite"/>
    </source>
</evidence>
<dbReference type="PANTHER" id="PTHR12450:SF22">
    <property type="entry name" value="EXTRACELLULAR SERINE_THREONINE PROTEIN CG31145"/>
    <property type="match status" value="1"/>
</dbReference>
<feature type="region of interest" description="Disordered" evidence="7">
    <location>
        <begin position="415"/>
        <end position="443"/>
    </location>
</feature>
<feature type="compositionally biased region" description="Polar residues" evidence="7">
    <location>
        <begin position="430"/>
        <end position="442"/>
    </location>
</feature>
<feature type="compositionally biased region" description="Low complexity" evidence="7">
    <location>
        <begin position="420"/>
        <end position="429"/>
    </location>
</feature>
<evidence type="ECO:0000259" key="8">
    <source>
        <dbReference type="Pfam" id="PF06702"/>
    </source>
</evidence>
<feature type="region of interest" description="Disordered" evidence="7">
    <location>
        <begin position="128"/>
        <end position="156"/>
    </location>
</feature>
<sequence>MENEQRPSLRDKRKTTNVFTTLATYETFQINGSYSCGGVGLERLKITLDRKKCLEGNGSKIERSQNLDRLIYKGNDSNFKLKRKIVKEGEVHEIRRSKSVFDLSVETQTTEITKRRIKIRQYWSERIKPTKKSTDEEEKEEEEEEEEEEDKSRKTTNKKIERNDSFIKRFVKTSKENITEGCEKLVRNIRKSPRLWTKKLHFNKNKDNSIDLTKNKDNNHFKPVPPVRRKGSRNRPLLCEFDLSKNKPNELLVSSYDKKHDEDSSRSKSVSIEDVEDLIRSENNLRLLEERVNLRRRFEKKNESNDDSFLTDYSPIVHKRYYKRSNLSREKEKEEEEEEEEIINVSESESKLLERCCKLERKVKYFPTLDRQVDTKKKKEEKVHRSSRHKRQICDNANESFDLEEVSTTAGQLSIVQKRSNSSSSSSSSDQLNARASSTSSDVKCKLANLSDARGVEEEGEEKRRELQRPLRLQRLRLQRLRHQQQQQKQQQKQQRKGPGRRINEVRRHQREHSEKEEEVEELNKEKEEEEKEQVENKVKSSKLSVEQLSSLIETPRISIGDFEDEQNIPLDESTNEIRSSIKEESANLNVTIGNVLRSVTVLRNDSIEKNINDEKINNNRKSYISNNNNNNCIKYQTSKSSDTKMKMTIRIIRIRDKLMLGLSAFVILFTLLLVMDLEMDLGYSGHHLVPSHGRVRIGDDPNVETVYTGFRRKFLQRTNASKEQYDASSTYTRSVVKDINVSTGTEKTVKHDDFADLIEFVTNGFDVNADEGVVRISGEDHSYNPTLGELRHVVLGKNATTLEKFHLQISRTELYPKDSIYVDELLRQMATQTITHVVQKEGGTQLKLVIDYANNMQALFKPMRFPREQQTLPNHFYFTDFERHTAEIASFHLDRLFGFRRAMPVTGRTLNITTEIYNIADGELLKTFFVSPAGNLCFHGKCSYYCDTAHAVCGNPDTLEGSFAAFLPNKSFATRKAWRHPWRRSYHKRRKAQWEHDSQYCSLVKEIPPYDEGRRLLDLMDMSVFDFLTGNMDRHHYETFKIFGNDTFTLHVDHGRGFGKPFHDETSILAPILQCCMIRQSTLATLLKFHNGPTRLSVAMKQSMARDPVAPVLWEPHLTALDRRVGIILQAIRDCVNREDSDQLVVQSEKKKKTTKS</sequence>
<dbReference type="RefSeq" id="XP_015190993.1">
    <property type="nucleotide sequence ID" value="XM_015335507.1"/>
</dbReference>
<evidence type="ECO:0000256" key="4">
    <source>
        <dbReference type="ARBA" id="ARBA00023157"/>
    </source>
</evidence>
<accession>A0ABM1JEV5</accession>
<comment type="similarity">
    <text evidence="2">Belongs to the FAM20 family.</text>
</comment>
<organism evidence="9 10">
    <name type="scientific">Polistes dominula</name>
    <name type="common">European paper wasp</name>
    <name type="synonym">Vespa dominula</name>
    <dbReference type="NCBI Taxonomy" id="743375"/>
    <lineage>
        <taxon>Eukaryota</taxon>
        <taxon>Metazoa</taxon>
        <taxon>Ecdysozoa</taxon>
        <taxon>Arthropoda</taxon>
        <taxon>Hexapoda</taxon>
        <taxon>Insecta</taxon>
        <taxon>Pterygota</taxon>
        <taxon>Neoptera</taxon>
        <taxon>Endopterygota</taxon>
        <taxon>Hymenoptera</taxon>
        <taxon>Apocrita</taxon>
        <taxon>Aculeata</taxon>
        <taxon>Vespoidea</taxon>
        <taxon>Vespidae</taxon>
        <taxon>Polistinae</taxon>
        <taxon>Polistini</taxon>
        <taxon>Polistes</taxon>
    </lineage>
</organism>
<protein>
    <submittedName>
        <fullName evidence="10">Extracellular serine/threonine protein CG31145</fullName>
    </submittedName>
</protein>
<feature type="domain" description="FAM20 C-terminal" evidence="8">
    <location>
        <begin position="929"/>
        <end position="1145"/>
    </location>
</feature>
<reference evidence="10" key="1">
    <citation type="submission" date="2025-08" db="UniProtKB">
        <authorList>
            <consortium name="RefSeq"/>
        </authorList>
    </citation>
    <scope>IDENTIFICATION</scope>
    <source>
        <tissue evidence="10">Whole body</tissue>
    </source>
</reference>
<keyword evidence="4" id="KW-1015">Disulfide bond</keyword>
<dbReference type="Proteomes" id="UP000694924">
    <property type="component" value="Unplaced"/>
</dbReference>
<evidence type="ECO:0000256" key="5">
    <source>
        <dbReference type="ARBA" id="ARBA00023180"/>
    </source>
</evidence>
<feature type="compositionally biased region" description="Basic and acidic residues" evidence="7">
    <location>
        <begin position="207"/>
        <end position="220"/>
    </location>
</feature>